<comment type="caution">
    <text evidence="2">The sequence shown here is derived from an EMBL/GenBank/DDBJ whole genome shotgun (WGS) entry which is preliminary data.</text>
</comment>
<evidence type="ECO:0000313" key="3">
    <source>
        <dbReference type="Proteomes" id="UP000295724"/>
    </source>
</evidence>
<keyword evidence="1" id="KW-0812">Transmembrane</keyword>
<dbReference type="AlphaFoldDB" id="A0A4R6XLI5"/>
<protein>
    <submittedName>
        <fullName evidence="2">Uncharacterized protein</fullName>
    </submittedName>
</protein>
<keyword evidence="1" id="KW-1133">Transmembrane helix</keyword>
<dbReference type="OrthoDB" id="1492993at2"/>
<gene>
    <name evidence="2" type="ORF">C8D91_1456</name>
</gene>
<name>A0A4R6XLI5_9GAMM</name>
<keyword evidence="3" id="KW-1185">Reference proteome</keyword>
<accession>A0A4R6XLI5</accession>
<dbReference type="RefSeq" id="WP_099018325.1">
    <property type="nucleotide sequence ID" value="NZ_NIHB01000001.1"/>
</dbReference>
<evidence type="ECO:0000313" key="2">
    <source>
        <dbReference type="EMBL" id="TDR20482.1"/>
    </source>
</evidence>
<dbReference type="EMBL" id="SNZB01000003">
    <property type="protein sequence ID" value="TDR20482.1"/>
    <property type="molecule type" value="Genomic_DNA"/>
</dbReference>
<reference evidence="2 3" key="1">
    <citation type="submission" date="2019-03" db="EMBL/GenBank/DDBJ databases">
        <title>Genomic Encyclopedia of Type Strains, Phase IV (KMG-IV): sequencing the most valuable type-strain genomes for metagenomic binning, comparative biology and taxonomic classification.</title>
        <authorList>
            <person name="Goeker M."/>
        </authorList>
    </citation>
    <scope>NUCLEOTIDE SEQUENCE [LARGE SCALE GENOMIC DNA]</scope>
    <source>
        <strain evidence="2 3">DSM 25488</strain>
    </source>
</reference>
<proteinExistence type="predicted"/>
<feature type="transmembrane region" description="Helical" evidence="1">
    <location>
        <begin position="23"/>
        <end position="44"/>
    </location>
</feature>
<keyword evidence="1" id="KW-0472">Membrane</keyword>
<dbReference type="Proteomes" id="UP000295724">
    <property type="component" value="Unassembled WGS sequence"/>
</dbReference>
<evidence type="ECO:0000256" key="1">
    <source>
        <dbReference type="SAM" id="Phobius"/>
    </source>
</evidence>
<organism evidence="2 3">
    <name type="scientific">Marinicella litoralis</name>
    <dbReference type="NCBI Taxonomy" id="644220"/>
    <lineage>
        <taxon>Bacteria</taxon>
        <taxon>Pseudomonadati</taxon>
        <taxon>Pseudomonadota</taxon>
        <taxon>Gammaproteobacteria</taxon>
        <taxon>Lysobacterales</taxon>
        <taxon>Marinicellaceae</taxon>
        <taxon>Marinicella</taxon>
    </lineage>
</organism>
<sequence length="204" mass="23013">MTDPLEPPIKSASQTARTSPERLNFIIAVCAILISAASFYATYLQADAANKQVKAMTLPLIQYGHGNAMGDDEKVINFSLKNAGIGPALLRTVEFTYQGKTYDHIFQILNDCCKTVTDLYYTEEKHAANDLPQFITSPLVNTIIAGQDNHVFLKFKYHEKTKELWELLNEIRFDFEFSACYCSMLDQCYTVNEKAESQAVKACR</sequence>